<reference evidence="1" key="1">
    <citation type="submission" date="2023-04" db="EMBL/GenBank/DDBJ databases">
        <title>Ambrosiozyma monospora NBRC 10751.</title>
        <authorList>
            <person name="Ichikawa N."/>
            <person name="Sato H."/>
            <person name="Tonouchi N."/>
        </authorList>
    </citation>
    <scope>NUCLEOTIDE SEQUENCE</scope>
    <source>
        <strain evidence="1">NBRC 10751</strain>
    </source>
</reference>
<keyword evidence="2" id="KW-1185">Reference proteome</keyword>
<comment type="caution">
    <text evidence="1">The sequence shown here is derived from an EMBL/GenBank/DDBJ whole genome shotgun (WGS) entry which is preliminary data.</text>
</comment>
<organism evidence="1 2">
    <name type="scientific">Ambrosiozyma monospora</name>
    <name type="common">Yeast</name>
    <name type="synonym">Endomycopsis monosporus</name>
    <dbReference type="NCBI Taxonomy" id="43982"/>
    <lineage>
        <taxon>Eukaryota</taxon>
        <taxon>Fungi</taxon>
        <taxon>Dikarya</taxon>
        <taxon>Ascomycota</taxon>
        <taxon>Saccharomycotina</taxon>
        <taxon>Pichiomycetes</taxon>
        <taxon>Pichiales</taxon>
        <taxon>Pichiaceae</taxon>
        <taxon>Ambrosiozyma</taxon>
    </lineage>
</organism>
<accession>A0ACB5SWL6</accession>
<dbReference type="EMBL" id="BSXS01001135">
    <property type="protein sequence ID" value="GME75191.1"/>
    <property type="molecule type" value="Genomic_DNA"/>
</dbReference>
<gene>
    <name evidence="1" type="ORF">Amon02_000206000</name>
</gene>
<name>A0ACB5SWL6_AMBMO</name>
<protein>
    <submittedName>
        <fullName evidence="1">Unnamed protein product</fullName>
    </submittedName>
</protein>
<evidence type="ECO:0000313" key="1">
    <source>
        <dbReference type="EMBL" id="GME75191.1"/>
    </source>
</evidence>
<proteinExistence type="predicted"/>
<dbReference type="Proteomes" id="UP001165064">
    <property type="component" value="Unassembled WGS sequence"/>
</dbReference>
<evidence type="ECO:0000313" key="2">
    <source>
        <dbReference type="Proteomes" id="UP001165064"/>
    </source>
</evidence>
<sequence length="81" mass="8648">MLKSTCQNKKYAEEVIEECATAWKNLVSGNVPDSKGISLVNTTLKNSTAFVTDAGIPEASPKPAAPIDKSVDKWFFISGSA</sequence>